<dbReference type="HOGENOM" id="CLU_071799_0_0_5"/>
<evidence type="ECO:0008006" key="4">
    <source>
        <dbReference type="Google" id="ProtNLM"/>
    </source>
</evidence>
<dbReference type="Proteomes" id="UP000005952">
    <property type="component" value="Chromosome"/>
</dbReference>
<keyword evidence="3" id="KW-1185">Reference proteome</keyword>
<dbReference type="EMBL" id="CP005587">
    <property type="protein sequence ID" value="AGK56382.1"/>
    <property type="molecule type" value="Genomic_DNA"/>
</dbReference>
<evidence type="ECO:0000256" key="1">
    <source>
        <dbReference type="SAM" id="MobiDB-lite"/>
    </source>
</evidence>
<dbReference type="AlphaFoldDB" id="N0B2G9"/>
<accession>N0B2G9</accession>
<evidence type="ECO:0000313" key="3">
    <source>
        <dbReference type="Proteomes" id="UP000005952"/>
    </source>
</evidence>
<dbReference type="KEGG" id="hdt:HYPDE_23478"/>
<proteinExistence type="predicted"/>
<dbReference type="STRING" id="670307.HYPDE_23478"/>
<gene>
    <name evidence="2" type="ORF">HYPDE_23478</name>
</gene>
<organism evidence="2 3">
    <name type="scientific">Hyphomicrobium denitrificans 1NES1</name>
    <dbReference type="NCBI Taxonomy" id="670307"/>
    <lineage>
        <taxon>Bacteria</taxon>
        <taxon>Pseudomonadati</taxon>
        <taxon>Pseudomonadota</taxon>
        <taxon>Alphaproteobacteria</taxon>
        <taxon>Hyphomicrobiales</taxon>
        <taxon>Hyphomicrobiaceae</taxon>
        <taxon>Hyphomicrobium</taxon>
    </lineage>
</organism>
<reference evidence="2 3" key="1">
    <citation type="journal article" date="2013" name="Genome Announc.">
        <title>Genome sequences for three denitrifying bacterial strains isolated from a uranium- and nitrate-contaminated subsurface environment.</title>
        <authorList>
            <person name="Venkatramanan R."/>
            <person name="Prakash O."/>
            <person name="Woyke T."/>
            <person name="Chain P."/>
            <person name="Goodwin L.A."/>
            <person name="Watson D."/>
            <person name="Brooks S."/>
            <person name="Kostka J.E."/>
            <person name="Green S.J."/>
        </authorList>
    </citation>
    <scope>NUCLEOTIDE SEQUENCE [LARGE SCALE GENOMIC DNA]</scope>
    <source>
        <strain evidence="2 3">1NES1</strain>
    </source>
</reference>
<feature type="compositionally biased region" description="Low complexity" evidence="1">
    <location>
        <begin position="186"/>
        <end position="207"/>
    </location>
</feature>
<name>N0B2G9_9HYPH</name>
<sequence>MPYTLQSSSSGGNTLLYTGGGIPAASNALPFTFPASVLTVSNFSVTVTVWALAQPTAFQQAGSYADQITLDIFTSTLAGILQSKVSSQTFTVTGNVAKSCTIGGISHPAADTATIPITASGAVNTAPINRSYPNAFCNTPANMQLTSQNGAVTTSGSGGGLQRLIDYTASATFSGSTASLDTATVPTASGSEAGTTSSTTGSTPTGSLGVTITPQLNAQPLAAGSYADTLTITITPQ</sequence>
<dbReference type="RefSeq" id="WP_015596420.1">
    <property type="nucleotide sequence ID" value="NC_021172.1"/>
</dbReference>
<evidence type="ECO:0000313" key="2">
    <source>
        <dbReference type="EMBL" id="AGK56382.1"/>
    </source>
</evidence>
<protein>
    <recommendedName>
        <fullName evidence="4">Spore coat protein U domain-containing protein</fullName>
    </recommendedName>
</protein>
<feature type="region of interest" description="Disordered" evidence="1">
    <location>
        <begin position="183"/>
        <end position="211"/>
    </location>
</feature>